<reference evidence="5" key="1">
    <citation type="submission" date="2015-08" db="EMBL/GenBank/DDBJ databases">
        <title>The complete genome of Altererythrobacter atlanticus strain 26DY36.</title>
        <authorList>
            <person name="Wu Y.-H."/>
            <person name="Cheng H."/>
            <person name="Wu X.-W."/>
        </authorList>
    </citation>
    <scope>NUCLEOTIDE SEQUENCE</scope>
    <source>
        <strain evidence="5">26DY36</strain>
        <plasmid evidence="5">unnamed</plasmid>
    </source>
</reference>
<evidence type="ECO:0000256" key="2">
    <source>
        <dbReference type="PIRSR" id="PIRSR640198-1"/>
    </source>
</evidence>
<feature type="binding site" evidence="1">
    <location>
        <position position="70"/>
    </location>
    <ligand>
        <name>ATP</name>
        <dbReference type="ChEBI" id="CHEBI:30616"/>
    </ligand>
</feature>
<evidence type="ECO:0000256" key="1">
    <source>
        <dbReference type="PIRSR" id="PIRSR038925-1"/>
    </source>
</evidence>
<dbReference type="InterPro" id="IPR036597">
    <property type="entry name" value="Fido-like_dom_sf"/>
</dbReference>
<dbReference type="PATRIC" id="fig|1267766.3.peg.3321"/>
<dbReference type="EC" id="2.7.7.-" evidence="5"/>
<dbReference type="OrthoDB" id="9813719at2"/>
<keyword evidence="1" id="KW-0067">ATP-binding</keyword>
<dbReference type="InterPro" id="IPR040198">
    <property type="entry name" value="Fido_containing"/>
</dbReference>
<feature type="binding site" evidence="1">
    <location>
        <position position="243"/>
    </location>
    <ligand>
        <name>ATP</name>
        <dbReference type="ChEBI" id="CHEBI:30616"/>
    </ligand>
</feature>
<gene>
    <name evidence="5" type="ORF">WYH_03302</name>
</gene>
<feature type="binding site" evidence="1">
    <location>
        <position position="201"/>
    </location>
    <ligand>
        <name>ATP</name>
        <dbReference type="ChEBI" id="CHEBI:30616"/>
    </ligand>
</feature>
<dbReference type="Gene3D" id="1.10.3290.10">
    <property type="entry name" value="Fido-like domain"/>
    <property type="match status" value="1"/>
</dbReference>
<dbReference type="KEGG" id="aay:WYH_03302"/>
<dbReference type="InterPro" id="IPR036390">
    <property type="entry name" value="WH_DNA-bd_sf"/>
</dbReference>
<evidence type="ECO:0000313" key="6">
    <source>
        <dbReference type="Proteomes" id="UP000034392"/>
    </source>
</evidence>
<dbReference type="GO" id="GO:0016779">
    <property type="term" value="F:nucleotidyltransferase activity"/>
    <property type="evidence" value="ECO:0007669"/>
    <property type="project" value="UniProtKB-KW"/>
</dbReference>
<organism evidence="5 6">
    <name type="scientific">Croceibacterium atlanticum</name>
    <dbReference type="NCBI Taxonomy" id="1267766"/>
    <lineage>
        <taxon>Bacteria</taxon>
        <taxon>Pseudomonadati</taxon>
        <taxon>Pseudomonadota</taxon>
        <taxon>Alphaproteobacteria</taxon>
        <taxon>Sphingomonadales</taxon>
        <taxon>Erythrobacteraceae</taxon>
        <taxon>Croceibacterium</taxon>
    </lineage>
</organism>
<keyword evidence="6" id="KW-1185">Reference proteome</keyword>
<keyword evidence="5" id="KW-0808">Transferase</keyword>
<keyword evidence="5" id="KW-0614">Plasmid</keyword>
<dbReference type="PROSITE" id="PS51459">
    <property type="entry name" value="FIDO"/>
    <property type="match status" value="1"/>
</dbReference>
<dbReference type="InterPro" id="IPR048770">
    <property type="entry name" value="SoFic-like_C"/>
</dbReference>
<dbReference type="SUPFAM" id="SSF46785">
    <property type="entry name" value="Winged helix' DNA-binding domain"/>
    <property type="match status" value="1"/>
</dbReference>
<dbReference type="InterPro" id="IPR036388">
    <property type="entry name" value="WH-like_DNA-bd_sf"/>
</dbReference>
<dbReference type="EMBL" id="CP011453">
    <property type="protein sequence ID" value="AKH44321.1"/>
    <property type="molecule type" value="Genomic_DNA"/>
</dbReference>
<dbReference type="Pfam" id="PF13784">
    <property type="entry name" value="Fic_N"/>
    <property type="match status" value="1"/>
</dbReference>
<feature type="domain" description="Fido" evidence="4">
    <location>
        <begin position="118"/>
        <end position="265"/>
    </location>
</feature>
<dbReference type="Gene3D" id="1.10.10.10">
    <property type="entry name" value="Winged helix-like DNA-binding domain superfamily/Winged helix DNA-binding domain"/>
    <property type="match status" value="1"/>
</dbReference>
<keyword evidence="1" id="KW-0547">Nucleotide-binding</keyword>
<feature type="binding site" evidence="1">
    <location>
        <begin position="206"/>
        <end position="212"/>
    </location>
    <ligand>
        <name>ATP</name>
        <dbReference type="ChEBI" id="CHEBI:30616"/>
    </ligand>
</feature>
<keyword evidence="5" id="KW-0548">Nucleotidyltransferase</keyword>
<dbReference type="Pfam" id="PF02661">
    <property type="entry name" value="Fic"/>
    <property type="match status" value="1"/>
</dbReference>
<dbReference type="InterPro" id="IPR025758">
    <property type="entry name" value="Fic/DOC_N"/>
</dbReference>
<dbReference type="PIRSF" id="PIRSF038925">
    <property type="entry name" value="AMP-prot_trans"/>
    <property type="match status" value="1"/>
</dbReference>
<dbReference type="SUPFAM" id="SSF140931">
    <property type="entry name" value="Fic-like"/>
    <property type="match status" value="1"/>
</dbReference>
<proteinExistence type="predicted"/>
<feature type="binding site" evidence="3">
    <location>
        <begin position="205"/>
        <end position="212"/>
    </location>
    <ligand>
        <name>ATP</name>
        <dbReference type="ChEBI" id="CHEBI:30616"/>
    </ligand>
</feature>
<name>A0A0F7KYJ6_9SPHN</name>
<dbReference type="GO" id="GO:0005524">
    <property type="term" value="F:ATP binding"/>
    <property type="evidence" value="ECO:0007669"/>
    <property type="project" value="UniProtKB-KW"/>
</dbReference>
<feature type="active site" evidence="2">
    <location>
        <position position="201"/>
    </location>
</feature>
<geneLocation type="plasmid" evidence="5 6">
    <name>unnamed</name>
</geneLocation>
<dbReference type="InterPro" id="IPR003812">
    <property type="entry name" value="Fido"/>
</dbReference>
<dbReference type="PANTHER" id="PTHR13504">
    <property type="entry name" value="FIDO DOMAIN-CONTAINING PROTEIN DDB_G0283145"/>
    <property type="match status" value="1"/>
</dbReference>
<evidence type="ECO:0000256" key="3">
    <source>
        <dbReference type="PIRSR" id="PIRSR640198-2"/>
    </source>
</evidence>
<feature type="binding site" evidence="3">
    <location>
        <begin position="243"/>
        <end position="244"/>
    </location>
    <ligand>
        <name>ATP</name>
        <dbReference type="ChEBI" id="CHEBI:30616"/>
    </ligand>
</feature>
<dbReference type="AlphaFoldDB" id="A0A0F7KYJ6"/>
<sequence>MRQSVALDPTYAIPDLPPPGLTETPSVLKALARAHRFLAELKGRAATIPNQGILIDTLSLQEAKASSEIENIVTTQDELFQLNAFPESAGSPAAKEVARYRDALRYGYEEQRRLDGLLTNNMLIAMFRILKKSDGTFRETPGTALKNEGTGALVYIPPQDAKEVRDEMGALEKFINEDGDGADLDPLTRMAIIHHQFESIHPFPDGNGRIGRIINVLYLTRCGLLDIPILYLSRYITQNKAEYYRLLQAVRESGEWEEWLLYMLKGVEETAIETLRLVEAIRGLMAETKQRMRTEHPKIYSQDLLNNLFRHPYTRIEFVQEEIGVSRPTATKYLDELAEGGMLFKHREGRNNYYINRPLVALFVEREPEAG</sequence>
<evidence type="ECO:0000259" key="4">
    <source>
        <dbReference type="PROSITE" id="PS51459"/>
    </source>
</evidence>
<dbReference type="InterPro" id="IPR026287">
    <property type="entry name" value="SoFic-like"/>
</dbReference>
<dbReference type="PANTHER" id="PTHR13504:SF35">
    <property type="entry name" value="PROTEIN ADENYLYLTRANSFERASE SOFIC"/>
    <property type="match status" value="1"/>
</dbReference>
<evidence type="ECO:0000313" key="5">
    <source>
        <dbReference type="EMBL" id="AKH44321.1"/>
    </source>
</evidence>
<accession>A0A0F7KYJ6</accession>
<dbReference type="Proteomes" id="UP000034392">
    <property type="component" value="Plasmid unnamed"/>
</dbReference>
<dbReference type="Pfam" id="PF21248">
    <property type="entry name" value="SoFic-like_C"/>
    <property type="match status" value="1"/>
</dbReference>
<protein>
    <submittedName>
        <fullName evidence="5">Adenosine monophosphate-protein transferase SoFic</fullName>
        <ecNumber evidence="5">2.7.7.-</ecNumber>
    </submittedName>
</protein>